<dbReference type="Pfam" id="PF17935">
    <property type="entry name" value="TetR_C_27"/>
    <property type="match status" value="1"/>
</dbReference>
<evidence type="ECO:0000256" key="3">
    <source>
        <dbReference type="ARBA" id="ARBA00023163"/>
    </source>
</evidence>
<accession>A0A2A9EES2</accession>
<dbReference type="InterPro" id="IPR050109">
    <property type="entry name" value="HTH-type_TetR-like_transc_reg"/>
</dbReference>
<dbReference type="SUPFAM" id="SSF46689">
    <property type="entry name" value="Homeodomain-like"/>
    <property type="match status" value="1"/>
</dbReference>
<dbReference type="PANTHER" id="PTHR30055:SF234">
    <property type="entry name" value="HTH-TYPE TRANSCRIPTIONAL REGULATOR BETI"/>
    <property type="match status" value="1"/>
</dbReference>
<dbReference type="InterPro" id="IPR041478">
    <property type="entry name" value="TetR_C_27"/>
</dbReference>
<sequence>MTQRWQNVTMPKIIGGSLAEHREQTRNKLFNALATLMDDRGFDSITLAQIAQAAKIGRTAVYNHFPDKESLLVGFINHETEQYVASLERELENVDDPVDQLRTYVRAQMRLKRVFHLAPGPDLRTVVSRGTQHQLREHADMVESILKRIIGTGIERRIFPPQDLNVTVALVNACLSGRTLGHDEATRAVATRATEEFVLRAIGVDPSTATSPAGVVVEPVPSGAHPAPVGPAGCPFHH</sequence>
<feature type="domain" description="HTH tetR-type" evidence="5">
    <location>
        <begin position="23"/>
        <end position="83"/>
    </location>
</feature>
<feature type="DNA-binding region" description="H-T-H motif" evidence="4">
    <location>
        <begin position="46"/>
        <end position="65"/>
    </location>
</feature>
<keyword evidence="2 4" id="KW-0238">DNA-binding</keyword>
<protein>
    <submittedName>
        <fullName evidence="6">TetR family transcriptional regulator</fullName>
    </submittedName>
</protein>
<dbReference type="PROSITE" id="PS01081">
    <property type="entry name" value="HTH_TETR_1"/>
    <property type="match status" value="1"/>
</dbReference>
<organism evidence="6 7">
    <name type="scientific">Flavimobilis soli</name>
    <dbReference type="NCBI Taxonomy" id="442709"/>
    <lineage>
        <taxon>Bacteria</taxon>
        <taxon>Bacillati</taxon>
        <taxon>Actinomycetota</taxon>
        <taxon>Actinomycetes</taxon>
        <taxon>Micrococcales</taxon>
        <taxon>Jonesiaceae</taxon>
        <taxon>Flavimobilis</taxon>
    </lineage>
</organism>
<dbReference type="PROSITE" id="PS50977">
    <property type="entry name" value="HTH_TETR_2"/>
    <property type="match status" value="1"/>
</dbReference>
<keyword evidence="3" id="KW-0804">Transcription</keyword>
<comment type="caution">
    <text evidence="6">The sequence shown here is derived from an EMBL/GenBank/DDBJ whole genome shotgun (WGS) entry which is preliminary data.</text>
</comment>
<keyword evidence="7" id="KW-1185">Reference proteome</keyword>
<dbReference type="GO" id="GO:0003700">
    <property type="term" value="F:DNA-binding transcription factor activity"/>
    <property type="evidence" value="ECO:0007669"/>
    <property type="project" value="TreeGrafter"/>
</dbReference>
<proteinExistence type="predicted"/>
<evidence type="ECO:0000256" key="1">
    <source>
        <dbReference type="ARBA" id="ARBA00023015"/>
    </source>
</evidence>
<name>A0A2A9EES2_9MICO</name>
<evidence type="ECO:0000313" key="6">
    <source>
        <dbReference type="EMBL" id="PFG37051.1"/>
    </source>
</evidence>
<evidence type="ECO:0000259" key="5">
    <source>
        <dbReference type="PROSITE" id="PS50977"/>
    </source>
</evidence>
<reference evidence="6 7" key="1">
    <citation type="submission" date="2017-10" db="EMBL/GenBank/DDBJ databases">
        <title>Sequencing the genomes of 1000 actinobacteria strains.</title>
        <authorList>
            <person name="Klenk H.-P."/>
        </authorList>
    </citation>
    <scope>NUCLEOTIDE SEQUENCE [LARGE SCALE GENOMIC DNA]</scope>
    <source>
        <strain evidence="6 7">DSM 21574</strain>
    </source>
</reference>
<gene>
    <name evidence="6" type="ORF">ATL41_1798</name>
</gene>
<dbReference type="AlphaFoldDB" id="A0A2A9EES2"/>
<evidence type="ECO:0000313" key="7">
    <source>
        <dbReference type="Proteomes" id="UP000221394"/>
    </source>
</evidence>
<evidence type="ECO:0000256" key="2">
    <source>
        <dbReference type="ARBA" id="ARBA00023125"/>
    </source>
</evidence>
<dbReference type="PRINTS" id="PR00455">
    <property type="entry name" value="HTHTETR"/>
</dbReference>
<dbReference type="GO" id="GO:0000976">
    <property type="term" value="F:transcription cis-regulatory region binding"/>
    <property type="evidence" value="ECO:0007669"/>
    <property type="project" value="TreeGrafter"/>
</dbReference>
<dbReference type="InterPro" id="IPR001647">
    <property type="entry name" value="HTH_TetR"/>
</dbReference>
<dbReference type="Gene3D" id="1.10.357.10">
    <property type="entry name" value="Tetracycline Repressor, domain 2"/>
    <property type="match status" value="1"/>
</dbReference>
<dbReference type="Proteomes" id="UP000221394">
    <property type="component" value="Unassembled WGS sequence"/>
</dbReference>
<dbReference type="InterPro" id="IPR009057">
    <property type="entry name" value="Homeodomain-like_sf"/>
</dbReference>
<evidence type="ECO:0000256" key="4">
    <source>
        <dbReference type="PROSITE-ProRule" id="PRU00335"/>
    </source>
</evidence>
<dbReference type="InterPro" id="IPR023772">
    <property type="entry name" value="DNA-bd_HTH_TetR-type_CS"/>
</dbReference>
<dbReference type="EMBL" id="PDJH01000001">
    <property type="protein sequence ID" value="PFG37051.1"/>
    <property type="molecule type" value="Genomic_DNA"/>
</dbReference>
<dbReference type="PANTHER" id="PTHR30055">
    <property type="entry name" value="HTH-TYPE TRANSCRIPTIONAL REGULATOR RUTR"/>
    <property type="match status" value="1"/>
</dbReference>
<dbReference type="Pfam" id="PF00440">
    <property type="entry name" value="TetR_N"/>
    <property type="match status" value="1"/>
</dbReference>
<keyword evidence="1" id="KW-0805">Transcription regulation</keyword>